<dbReference type="Proteomes" id="UP001239111">
    <property type="component" value="Chromosome 3"/>
</dbReference>
<keyword evidence="2" id="KW-1185">Reference proteome</keyword>
<evidence type="ECO:0000313" key="2">
    <source>
        <dbReference type="Proteomes" id="UP001239111"/>
    </source>
</evidence>
<protein>
    <submittedName>
        <fullName evidence="1">Uncharacterized protein</fullName>
    </submittedName>
</protein>
<proteinExistence type="predicted"/>
<evidence type="ECO:0000313" key="1">
    <source>
        <dbReference type="EMBL" id="KAJ8669763.1"/>
    </source>
</evidence>
<gene>
    <name evidence="1" type="ORF">QAD02_001022</name>
</gene>
<accession>A0ACC2NFR1</accession>
<organism evidence="1 2">
    <name type="scientific">Eretmocerus hayati</name>
    <dbReference type="NCBI Taxonomy" id="131215"/>
    <lineage>
        <taxon>Eukaryota</taxon>
        <taxon>Metazoa</taxon>
        <taxon>Ecdysozoa</taxon>
        <taxon>Arthropoda</taxon>
        <taxon>Hexapoda</taxon>
        <taxon>Insecta</taxon>
        <taxon>Pterygota</taxon>
        <taxon>Neoptera</taxon>
        <taxon>Endopterygota</taxon>
        <taxon>Hymenoptera</taxon>
        <taxon>Apocrita</taxon>
        <taxon>Proctotrupomorpha</taxon>
        <taxon>Chalcidoidea</taxon>
        <taxon>Aphelinidae</taxon>
        <taxon>Aphelininae</taxon>
        <taxon>Eretmocerus</taxon>
    </lineage>
</organism>
<comment type="caution">
    <text evidence="1">The sequence shown here is derived from an EMBL/GenBank/DDBJ whole genome shotgun (WGS) entry which is preliminary data.</text>
</comment>
<sequence length="428" mass="48414">MIPHTLLSCYLILYFTATLGGNFNSRESKSSHLCQVPNEDQCLSDGVMISLEECDNRCRSSNSTFIVRGICFGRCYCEWNILGLSDTDFLYPLEICEAFYMQSLLDSQQETVLVSLSTAATRPGDKLVYTTGKSLQNEHSISNIDKNCLHLCMDYGKNVGKTIMKGLDLWYDNHLKGCICQYDEWGCIVHVEPIHLGSKYDSVVNSPKQNSRWALEEPTPSLYNLPDRPPTPRDPILDSDWPWGNFEDPQPHGNNLKRAQDAALIDAAFEACFEEIIDNTSCLHGEEFLSPGGVIPRSLHLPQIPESVLTGLFEEDEESCIIGRSSSTELHQSISQNNISKPQINNVIITPVRIRENHNNNRNVIRDVHQEVNNRIPSMETGRLSLAPMLLWRSRLMEKPLQPSSRRSAAATALRVNQMRKRGNLYLR</sequence>
<reference evidence="1" key="1">
    <citation type="submission" date="2023-04" db="EMBL/GenBank/DDBJ databases">
        <title>A chromosome-level genome assembly of the parasitoid wasp Eretmocerus hayati.</title>
        <authorList>
            <person name="Zhong Y."/>
            <person name="Liu S."/>
            <person name="Liu Y."/>
        </authorList>
    </citation>
    <scope>NUCLEOTIDE SEQUENCE</scope>
    <source>
        <strain evidence="1">ZJU_SS_LIU_2023</strain>
    </source>
</reference>
<name>A0ACC2NFR1_9HYME</name>
<dbReference type="EMBL" id="CM056743">
    <property type="protein sequence ID" value="KAJ8669763.1"/>
    <property type="molecule type" value="Genomic_DNA"/>
</dbReference>